<proteinExistence type="predicted"/>
<dbReference type="AlphaFoldDB" id="A0A075A7D5"/>
<organism evidence="1 2">
    <name type="scientific">Opisthorchis viverrini</name>
    <name type="common">Southeast Asian liver fluke</name>
    <dbReference type="NCBI Taxonomy" id="6198"/>
    <lineage>
        <taxon>Eukaryota</taxon>
        <taxon>Metazoa</taxon>
        <taxon>Spiralia</taxon>
        <taxon>Lophotrochozoa</taxon>
        <taxon>Platyhelminthes</taxon>
        <taxon>Trematoda</taxon>
        <taxon>Digenea</taxon>
        <taxon>Opisthorchiida</taxon>
        <taxon>Opisthorchiata</taxon>
        <taxon>Opisthorchiidae</taxon>
        <taxon>Opisthorchis</taxon>
    </lineage>
</organism>
<reference evidence="1 2" key="1">
    <citation type="submission" date="2013-11" db="EMBL/GenBank/DDBJ databases">
        <title>Opisthorchis viverrini - life in the bile duct.</title>
        <authorList>
            <person name="Young N.D."/>
            <person name="Nagarajan N."/>
            <person name="Lin S.J."/>
            <person name="Korhonen P.K."/>
            <person name="Jex A.R."/>
            <person name="Hall R.S."/>
            <person name="Safavi-Hemami H."/>
            <person name="Kaewkong W."/>
            <person name="Bertrand D."/>
            <person name="Gao S."/>
            <person name="Seet Q."/>
            <person name="Wongkham S."/>
            <person name="Teh B.T."/>
            <person name="Wongkham C."/>
            <person name="Intapan P.M."/>
            <person name="Maleewong W."/>
            <person name="Yang X."/>
            <person name="Hu M."/>
            <person name="Wang Z."/>
            <person name="Hofmann A."/>
            <person name="Sternberg P.W."/>
            <person name="Tan P."/>
            <person name="Wang J."/>
            <person name="Gasser R.B."/>
        </authorList>
    </citation>
    <scope>NUCLEOTIDE SEQUENCE [LARGE SCALE GENOMIC DNA]</scope>
</reference>
<dbReference type="EMBL" id="KL596619">
    <property type="protein sequence ID" value="KER34282.1"/>
    <property type="molecule type" value="Genomic_DNA"/>
</dbReference>
<gene>
    <name evidence="1" type="ORF">T265_00129</name>
</gene>
<dbReference type="RefSeq" id="XP_009162050.1">
    <property type="nucleotide sequence ID" value="XM_009163786.1"/>
</dbReference>
<sequence>MCRAVKTKWPQLCRRSPKADPMNAIILPGIEFGKCVDQTRQSGPNFVWRSPKADPMRLRPRLIGGSTPIFDRTGKAHLTCDRIRRNKRITPTPISDLL</sequence>
<accession>A0A075A7D5</accession>
<keyword evidence="2" id="KW-1185">Reference proteome</keyword>
<name>A0A075A7D5_OPIVI</name>
<dbReference type="CTD" id="20314317"/>
<dbReference type="Proteomes" id="UP000054324">
    <property type="component" value="Unassembled WGS sequence"/>
</dbReference>
<protein>
    <submittedName>
        <fullName evidence="1">Uncharacterized protein</fullName>
    </submittedName>
</protein>
<dbReference type="GeneID" id="20314317"/>
<dbReference type="KEGG" id="ovi:T265_00129"/>
<evidence type="ECO:0000313" key="2">
    <source>
        <dbReference type="Proteomes" id="UP000054324"/>
    </source>
</evidence>
<evidence type="ECO:0000313" key="1">
    <source>
        <dbReference type="EMBL" id="KER34282.1"/>
    </source>
</evidence>